<protein>
    <recommendedName>
        <fullName evidence="3">Lipoprotein</fullName>
    </recommendedName>
</protein>
<evidence type="ECO:0000313" key="1">
    <source>
        <dbReference type="EMBL" id="MEL4456734.1"/>
    </source>
</evidence>
<comment type="caution">
    <text evidence="1">The sequence shown here is derived from an EMBL/GenBank/DDBJ whole genome shotgun (WGS) entry which is preliminary data.</text>
</comment>
<evidence type="ECO:0000313" key="2">
    <source>
        <dbReference type="Proteomes" id="UP001474120"/>
    </source>
</evidence>
<evidence type="ECO:0008006" key="3">
    <source>
        <dbReference type="Google" id="ProtNLM"/>
    </source>
</evidence>
<reference evidence="1 2" key="1">
    <citation type="submission" date="2024-04" db="EMBL/GenBank/DDBJ databases">
        <title>whole genome sequencing of Lutimonas vermicola strain IMCC1616.</title>
        <authorList>
            <person name="Bae S.S."/>
        </authorList>
    </citation>
    <scope>NUCLEOTIDE SEQUENCE [LARGE SCALE GENOMIC DNA]</scope>
    <source>
        <strain evidence="1 2">IMCC1616</strain>
    </source>
</reference>
<sequence>MIIKKIFFVIFAVILFVSCSDDDSYDYHYELLPIEEAMVPEEFEYGKIYDISVKYIVPDDCYRNSDILYEYDQNARNVAVISLVIESNDCETIDLEQELTFQVHALQASPYIFRFWQGDDDNGEPIYLIVEVPVINLSEQNANEFKGTHTKM</sequence>
<organism evidence="1 2">
    <name type="scientific">Lutimonas vermicola</name>
    <dbReference type="NCBI Taxonomy" id="414288"/>
    <lineage>
        <taxon>Bacteria</taxon>
        <taxon>Pseudomonadati</taxon>
        <taxon>Bacteroidota</taxon>
        <taxon>Flavobacteriia</taxon>
        <taxon>Flavobacteriales</taxon>
        <taxon>Flavobacteriaceae</taxon>
        <taxon>Lutimonas</taxon>
    </lineage>
</organism>
<proteinExistence type="predicted"/>
<gene>
    <name evidence="1" type="ORF">AABB81_12570</name>
</gene>
<dbReference type="RefSeq" id="WP_342160900.1">
    <property type="nucleotide sequence ID" value="NZ_JBCDNA010000003.1"/>
</dbReference>
<dbReference type="PROSITE" id="PS51257">
    <property type="entry name" value="PROKAR_LIPOPROTEIN"/>
    <property type="match status" value="1"/>
</dbReference>
<dbReference type="EMBL" id="JBCDNA010000003">
    <property type="protein sequence ID" value="MEL4456734.1"/>
    <property type="molecule type" value="Genomic_DNA"/>
</dbReference>
<keyword evidence="2" id="KW-1185">Reference proteome</keyword>
<name>A0ABU9L4Y7_9FLAO</name>
<accession>A0ABU9L4Y7</accession>
<dbReference type="Proteomes" id="UP001474120">
    <property type="component" value="Unassembled WGS sequence"/>
</dbReference>